<protein>
    <submittedName>
        <fullName evidence="2">HD-GYP domain-containing protein</fullName>
    </submittedName>
</protein>
<dbReference type="PANTHER" id="PTHR43155:SF2">
    <property type="entry name" value="CYCLIC DI-GMP PHOSPHODIESTERASE PA4108"/>
    <property type="match status" value="1"/>
</dbReference>
<evidence type="ECO:0000313" key="2">
    <source>
        <dbReference type="EMBL" id="TZF91861.1"/>
    </source>
</evidence>
<sequence>MLIGPAPAKGRQTLLIRVDGLRPGMFVAELDRPWLGTGFPLEGVRLGTAADVRRIQAMCRHVRVDTLRGVEPALHYVVQEEPPPATTPAKPAPFRGLLSRVFGAEVAAAQAAHTGLETDVREVMDGLRDGGKLDADRLREGVDTMLDSITRNPGALPWVLEMRRKGDYIYQHGLACSIWAAAFGRHLGFEREDLRDLALGALLCDVGKVRLSGELLSKTGRVTAEELGQLRSHVAESRRIVAETRGLSPMVARIVEHHHERHDGSGYPGALRGNAIPMPARIAGLVDSFDAMVSQRPYADSRSPHQAVMELYQARDRLFQAELVEQFIRTCGVYPTGTLVELTDGSVGVVMSVNTLKRLRPTVMLLLDASKRPLDDFRLVDLAEVLDDADGEPLNVRGGLPQGAYGIDRAALFLD</sequence>
<dbReference type="Pfam" id="PF11871">
    <property type="entry name" value="DUF3391"/>
    <property type="match status" value="1"/>
</dbReference>
<keyword evidence="3" id="KW-1185">Reference proteome</keyword>
<proteinExistence type="predicted"/>
<name>A0A5D8ZAM5_9GAMM</name>
<dbReference type="InterPro" id="IPR037522">
    <property type="entry name" value="HD_GYP_dom"/>
</dbReference>
<dbReference type="SMART" id="SM00471">
    <property type="entry name" value="HDc"/>
    <property type="match status" value="1"/>
</dbReference>
<dbReference type="SUPFAM" id="SSF109604">
    <property type="entry name" value="HD-domain/PDEase-like"/>
    <property type="match status" value="1"/>
</dbReference>
<dbReference type="InterPro" id="IPR021812">
    <property type="entry name" value="DUF3391"/>
</dbReference>
<dbReference type="GO" id="GO:0008081">
    <property type="term" value="F:phosphoric diester hydrolase activity"/>
    <property type="evidence" value="ECO:0007669"/>
    <property type="project" value="UniProtKB-ARBA"/>
</dbReference>
<dbReference type="InterPro" id="IPR003607">
    <property type="entry name" value="HD/PDEase_dom"/>
</dbReference>
<dbReference type="OrthoDB" id="9802066at2"/>
<dbReference type="PROSITE" id="PS51832">
    <property type="entry name" value="HD_GYP"/>
    <property type="match status" value="1"/>
</dbReference>
<dbReference type="PANTHER" id="PTHR43155">
    <property type="entry name" value="CYCLIC DI-GMP PHOSPHODIESTERASE PA4108-RELATED"/>
    <property type="match status" value="1"/>
</dbReference>
<feature type="domain" description="HD-GYP" evidence="1">
    <location>
        <begin position="147"/>
        <end position="343"/>
    </location>
</feature>
<dbReference type="EMBL" id="VTRV01000001">
    <property type="protein sequence ID" value="TZF91861.1"/>
    <property type="molecule type" value="Genomic_DNA"/>
</dbReference>
<dbReference type="CDD" id="cd00077">
    <property type="entry name" value="HDc"/>
    <property type="match status" value="1"/>
</dbReference>
<comment type="caution">
    <text evidence="2">The sequence shown here is derived from an EMBL/GenBank/DDBJ whole genome shotgun (WGS) entry which is preliminary data.</text>
</comment>
<accession>A0A5D8ZAM5</accession>
<dbReference type="Proteomes" id="UP000323164">
    <property type="component" value="Unassembled WGS sequence"/>
</dbReference>
<gene>
    <name evidence="2" type="ORF">FW784_00025</name>
</gene>
<evidence type="ECO:0000313" key="3">
    <source>
        <dbReference type="Proteomes" id="UP000323164"/>
    </source>
</evidence>
<organism evidence="2 3">
    <name type="scientific">Cognatilysobacter lacus</name>
    <dbReference type="NCBI Taxonomy" id="1643323"/>
    <lineage>
        <taxon>Bacteria</taxon>
        <taxon>Pseudomonadati</taxon>
        <taxon>Pseudomonadota</taxon>
        <taxon>Gammaproteobacteria</taxon>
        <taxon>Lysobacterales</taxon>
        <taxon>Lysobacteraceae</taxon>
        <taxon>Cognatilysobacter</taxon>
    </lineage>
</organism>
<dbReference type="RefSeq" id="WP_149351320.1">
    <property type="nucleotide sequence ID" value="NZ_VTRV01000001.1"/>
</dbReference>
<dbReference type="AlphaFoldDB" id="A0A5D8ZAM5"/>
<evidence type="ECO:0000259" key="1">
    <source>
        <dbReference type="PROSITE" id="PS51832"/>
    </source>
</evidence>
<reference evidence="2 3" key="1">
    <citation type="submission" date="2019-08" db="EMBL/GenBank/DDBJ databases">
        <title>Draft genome sequence of Lysobacter sp. UKS-15.</title>
        <authorList>
            <person name="Im W.-T."/>
        </authorList>
    </citation>
    <scope>NUCLEOTIDE SEQUENCE [LARGE SCALE GENOMIC DNA]</scope>
    <source>
        <strain evidence="2 3">UKS-15</strain>
    </source>
</reference>
<dbReference type="Pfam" id="PF13487">
    <property type="entry name" value="HD_5"/>
    <property type="match status" value="1"/>
</dbReference>
<dbReference type="Gene3D" id="1.10.3210.10">
    <property type="entry name" value="Hypothetical protein af1432"/>
    <property type="match status" value="1"/>
</dbReference>